<feature type="region of interest" description="Disordered" evidence="1">
    <location>
        <begin position="1"/>
        <end position="493"/>
    </location>
</feature>
<dbReference type="OrthoDB" id="2142961at2759"/>
<dbReference type="InterPro" id="IPR028322">
    <property type="entry name" value="PNRC-like_rgn"/>
</dbReference>
<dbReference type="Proteomes" id="UP000663193">
    <property type="component" value="Chromosome 11"/>
</dbReference>
<dbReference type="EMBL" id="CP069033">
    <property type="protein sequence ID" value="QRD00549.1"/>
    <property type="molecule type" value="Genomic_DNA"/>
</dbReference>
<keyword evidence="3" id="KW-1185">Reference proteome</keyword>
<dbReference type="GO" id="GO:0016071">
    <property type="term" value="P:mRNA metabolic process"/>
    <property type="evidence" value="ECO:0007669"/>
    <property type="project" value="UniProtKB-ARBA"/>
</dbReference>
<reference evidence="3" key="1">
    <citation type="journal article" date="2021" name="BMC Genomics">
        <title>Chromosome-level genome assembly and manually-curated proteome of model necrotroph Parastagonospora nodorum Sn15 reveals a genome-wide trove of candidate effector homologs, and redundancy of virulence-related functions within an accessory chromosome.</title>
        <authorList>
            <person name="Bertazzoni S."/>
            <person name="Jones D.A.B."/>
            <person name="Phan H.T."/>
            <person name="Tan K.-C."/>
            <person name="Hane J.K."/>
        </authorList>
    </citation>
    <scope>NUCLEOTIDE SEQUENCE [LARGE SCALE GENOMIC DNA]</scope>
    <source>
        <strain evidence="3">SN15 / ATCC MYA-4574 / FGSC 10173)</strain>
    </source>
</reference>
<feature type="compositionally biased region" description="Polar residues" evidence="1">
    <location>
        <begin position="223"/>
        <end position="232"/>
    </location>
</feature>
<protein>
    <submittedName>
        <fullName evidence="2">Uncharacterized protein</fullName>
    </submittedName>
</protein>
<feature type="compositionally biased region" description="Polar residues" evidence="1">
    <location>
        <begin position="323"/>
        <end position="352"/>
    </location>
</feature>
<evidence type="ECO:0000256" key="1">
    <source>
        <dbReference type="SAM" id="MobiDB-lite"/>
    </source>
</evidence>
<sequence>MSTGQVTASPRAPRGKNQQVQGAPAHAPQSNNGRQGQRRPKGGRNNQNQQNQAGASPSRHPQHANPALAESAVFPSEEAQSANGPRHNKKHTRAQPSGDRVFSPPGAMASLTDSEGAPPIPISATPAKNQGAYAGPTFHASPAPSALPIPKFLSRSVPAKSRMDPPTPPPEDSSDSTGSPNSFAGSPSRAPIPVPARNEMSPLDLLFKADRAERAKHVGGSPASPQYFNSANPVRPHHYKQDSYGSLNAPFPIELDGESRNSHMSPPPTASPMAVRSSTDPNKIPQLKDAQQQPNKNEVMQDLLTRLSMSQKKPTAATPPRPDTQTRNETPSPLHDSQSAVQNASGPTTPAQAPQEPSDYHYGNRNLSPLFKAAKGEPSKRNSGLRTEITADSPLVAQGMFQDFPSVSSPPAMDPNTYSRNYPVGGSEIPTGPRRGSPYVQPHRGSPNHGNRRTPGRQPNQHRPDAFSPKPGGGAPGAKATKSGFNGTPVSVQKPATSMMSFVPASVSAKPKQLSSSAPSTAAGPPPMKTSTPPNTLALEQDLKRMLNLKMSDDASGVR</sequence>
<evidence type="ECO:0000313" key="2">
    <source>
        <dbReference type="EMBL" id="QRD00549.1"/>
    </source>
</evidence>
<feature type="region of interest" description="Disordered" evidence="1">
    <location>
        <begin position="505"/>
        <end position="559"/>
    </location>
</feature>
<proteinExistence type="predicted"/>
<gene>
    <name evidence="2" type="ORF">JI435_091060</name>
</gene>
<dbReference type="Pfam" id="PF15365">
    <property type="entry name" value="PNRC"/>
    <property type="match status" value="1"/>
</dbReference>
<feature type="compositionally biased region" description="Basic and acidic residues" evidence="1">
    <location>
        <begin position="207"/>
        <end position="216"/>
    </location>
</feature>
<organism evidence="2 3">
    <name type="scientific">Phaeosphaeria nodorum (strain SN15 / ATCC MYA-4574 / FGSC 10173)</name>
    <name type="common">Glume blotch fungus</name>
    <name type="synonym">Parastagonospora nodorum</name>
    <dbReference type="NCBI Taxonomy" id="321614"/>
    <lineage>
        <taxon>Eukaryota</taxon>
        <taxon>Fungi</taxon>
        <taxon>Dikarya</taxon>
        <taxon>Ascomycota</taxon>
        <taxon>Pezizomycotina</taxon>
        <taxon>Dothideomycetes</taxon>
        <taxon>Pleosporomycetidae</taxon>
        <taxon>Pleosporales</taxon>
        <taxon>Pleosporineae</taxon>
        <taxon>Phaeosphaeriaceae</taxon>
        <taxon>Parastagonospora</taxon>
    </lineage>
</organism>
<name>A0A7U2FA94_PHANO</name>
<accession>A0A7U2FA94</accession>
<dbReference type="AlphaFoldDB" id="A0A7U2FA94"/>
<feature type="compositionally biased region" description="Polar residues" evidence="1">
    <location>
        <begin position="289"/>
        <end position="298"/>
    </location>
</feature>
<evidence type="ECO:0000313" key="3">
    <source>
        <dbReference type="Proteomes" id="UP000663193"/>
    </source>
</evidence>
<dbReference type="VEuPathDB" id="FungiDB:JI435_091060"/>
<feature type="compositionally biased region" description="Low complexity" evidence="1">
    <location>
        <begin position="43"/>
        <end position="52"/>
    </location>
</feature>